<dbReference type="InterPro" id="IPR004992">
    <property type="entry name" value="EutN_CcmL"/>
</dbReference>
<keyword evidence="7" id="KW-1185">Reference proteome</keyword>
<gene>
    <name evidence="4" type="primary">eutN</name>
    <name evidence="6" type="synonym">ccmL</name>
    <name evidence="4" type="ORF">CNEO_42928</name>
    <name evidence="6" type="ORF">CNEONATNEC25_02424</name>
    <name evidence="5" type="ORF">CQ394_06640</name>
</gene>
<keyword evidence="2" id="KW-1282">Carboxysome</keyword>
<evidence type="ECO:0000313" key="5">
    <source>
        <dbReference type="EMBL" id="PEG31382.1"/>
    </source>
</evidence>
<dbReference type="PANTHER" id="PTHR36539">
    <property type="entry name" value="ETHANOLAMINE UTILIZATION PROTEIN EUTN"/>
    <property type="match status" value="1"/>
</dbReference>
<dbReference type="EMBL" id="UWJD01000002">
    <property type="protein sequence ID" value="VCT84823.1"/>
    <property type="molecule type" value="Genomic_DNA"/>
</dbReference>
<dbReference type="EMBL" id="CAKJVE010000004">
    <property type="protein sequence ID" value="CAG9707262.1"/>
    <property type="molecule type" value="Genomic_DNA"/>
</dbReference>
<dbReference type="PROSITE" id="PS51932">
    <property type="entry name" value="BMV"/>
    <property type="match status" value="1"/>
</dbReference>
<dbReference type="EMBL" id="PDCJ01000001">
    <property type="protein sequence ID" value="PEG31382.1"/>
    <property type="molecule type" value="Genomic_DNA"/>
</dbReference>
<dbReference type="SUPFAM" id="SSF159133">
    <property type="entry name" value="EutN/CcmL-like"/>
    <property type="match status" value="1"/>
</dbReference>
<evidence type="ECO:0000256" key="1">
    <source>
        <dbReference type="ARBA" id="ARBA00023587"/>
    </source>
</evidence>
<dbReference type="AlphaFoldDB" id="A0A2A7MHS6"/>
<reference evidence="6 8" key="2">
    <citation type="submission" date="2018-06" db="EMBL/GenBank/DDBJ databases">
        <authorList>
            <consortium name="IHU Genomes"/>
        </authorList>
    </citation>
    <scope>NUCLEOTIDE SEQUENCE [LARGE SCALE GENOMIC DNA]</scope>
    <source>
        <strain evidence="6 8">NEC25</strain>
    </source>
</reference>
<evidence type="ECO:0000313" key="7">
    <source>
        <dbReference type="Proteomes" id="UP000220840"/>
    </source>
</evidence>
<evidence type="ECO:0000256" key="3">
    <source>
        <dbReference type="ARBA" id="ARBA00024446"/>
    </source>
</evidence>
<dbReference type="PANTHER" id="PTHR36539:SF2">
    <property type="entry name" value="ETHANOLAMINE UTILIZATION PROTEIN"/>
    <property type="match status" value="1"/>
</dbReference>
<dbReference type="InterPro" id="IPR036677">
    <property type="entry name" value="EutN_CcmL_sf"/>
</dbReference>
<dbReference type="Pfam" id="PF03319">
    <property type="entry name" value="EutN_CcmL"/>
    <property type="match status" value="1"/>
</dbReference>
<dbReference type="CDD" id="cd01614">
    <property type="entry name" value="EutN_CcmL"/>
    <property type="match status" value="1"/>
</dbReference>
<sequence length="87" mass="8986">MIVGKIVGSVVATRKNDKLVGSKFMIVEPIDNMPTKYRMVAVDNVGAGIGEIVLIATGSAARIGCNMEDAPVDAAIVGIIDDGIGLE</sequence>
<organism evidence="5 7">
    <name type="scientific">Clostridium neonatale</name>
    <dbReference type="NCBI Taxonomy" id="137838"/>
    <lineage>
        <taxon>Bacteria</taxon>
        <taxon>Bacillati</taxon>
        <taxon>Bacillota</taxon>
        <taxon>Clostridia</taxon>
        <taxon>Eubacteriales</taxon>
        <taxon>Clostridiaceae</taxon>
        <taxon>Clostridium</taxon>
    </lineage>
</organism>
<accession>A0A2A7MHS6</accession>
<proteinExistence type="predicted"/>
<keyword evidence="3" id="KW-1283">Bacterial microcompartment</keyword>
<dbReference type="Proteomes" id="UP000431451">
    <property type="component" value="Unassembled WGS sequence"/>
</dbReference>
<dbReference type="RefSeq" id="WP_058295540.1">
    <property type="nucleotide sequence ID" value="NZ_CAKJVD010000041.1"/>
</dbReference>
<dbReference type="GO" id="GO:0031470">
    <property type="term" value="C:carboxysome"/>
    <property type="evidence" value="ECO:0007669"/>
    <property type="project" value="UniProtKB-SubCell"/>
</dbReference>
<dbReference type="OrthoDB" id="196195at2"/>
<name>A0A2A7MHS6_9CLOT</name>
<evidence type="ECO:0000313" key="8">
    <source>
        <dbReference type="Proteomes" id="UP000431451"/>
    </source>
</evidence>
<reference evidence="5 7" key="1">
    <citation type="submission" date="2017-10" db="EMBL/GenBank/DDBJ databases">
        <title>Effective Description of Clostridium neonatale sp. nov. linked to necrotizing enterocolitis in neonates and a clarification of species assignable to the genus Clostridium (Prazmowski 1880) emend. Lawson and Rainey 2016.</title>
        <authorList>
            <person name="Bernard K."/>
            <person name="Burdz T."/>
            <person name="Wiebe D."/>
            <person name="Balcewich B."/>
            <person name="Alfa M."/>
            <person name="Bernier A.-M."/>
        </authorList>
    </citation>
    <scope>NUCLEOTIDE SEQUENCE [LARGE SCALE GENOMIC DNA]</scope>
    <source>
        <strain evidence="5 7">LCDC99A005</strain>
    </source>
</reference>
<dbReference type="STRING" id="137838.GCA_001458595_02797"/>
<evidence type="ECO:0000313" key="6">
    <source>
        <dbReference type="EMBL" id="VCT84823.1"/>
    </source>
</evidence>
<protein>
    <submittedName>
        <fullName evidence="6">Carbon dioxide concentrating mechanism protein CcmL</fullName>
    </submittedName>
    <submittedName>
        <fullName evidence="4">Ethanolamine carboxysome structural protein</fullName>
    </submittedName>
    <submittedName>
        <fullName evidence="5">Ethanolamine utilization protein EutN</fullName>
    </submittedName>
</protein>
<dbReference type="GeneID" id="68877822"/>
<dbReference type="Gene3D" id="2.40.50.220">
    <property type="entry name" value="EutN/Ccml"/>
    <property type="match status" value="1"/>
</dbReference>
<comment type="subcellular location">
    <subcellularLocation>
        <location evidence="1">Carboxysome</location>
    </subcellularLocation>
</comment>
<evidence type="ECO:0000256" key="2">
    <source>
        <dbReference type="ARBA" id="ARBA00023669"/>
    </source>
</evidence>
<dbReference type="Proteomes" id="UP000789738">
    <property type="component" value="Unassembled WGS sequence"/>
</dbReference>
<dbReference type="Proteomes" id="UP000220840">
    <property type="component" value="Unassembled WGS sequence"/>
</dbReference>
<evidence type="ECO:0000313" key="4">
    <source>
        <dbReference type="EMBL" id="CAG9707262.1"/>
    </source>
</evidence>
<reference evidence="4" key="3">
    <citation type="submission" date="2021-10" db="EMBL/GenBank/DDBJ databases">
        <authorList>
            <person name="Mesa V."/>
        </authorList>
    </citation>
    <scope>NUCLEOTIDE SEQUENCE</scope>
    <source>
        <strain evidence="4">CC3_PB</strain>
    </source>
</reference>